<dbReference type="InterPro" id="IPR032567">
    <property type="entry name" value="RTL1-rel"/>
</dbReference>
<reference evidence="2" key="1">
    <citation type="journal article" date="2022" name="Front. Genet.">
        <title>Chromosome-Scale Assembly of the Dendrobium nobile Genome Provides Insights Into the Molecular Mechanism of the Biosynthesis of the Medicinal Active Ingredient of Dendrobium.</title>
        <authorList>
            <person name="Xu Q."/>
            <person name="Niu S.-C."/>
            <person name="Li K.-L."/>
            <person name="Zheng P.-J."/>
            <person name="Zhang X.-J."/>
            <person name="Jia Y."/>
            <person name="Liu Y."/>
            <person name="Niu Y.-X."/>
            <person name="Yu L.-H."/>
            <person name="Chen D.-F."/>
            <person name="Zhang G.-Q."/>
        </authorList>
    </citation>
    <scope>NUCLEOTIDE SEQUENCE</scope>
    <source>
        <tissue evidence="2">Leaf</tissue>
    </source>
</reference>
<dbReference type="GO" id="GO:0006508">
    <property type="term" value="P:proteolysis"/>
    <property type="evidence" value="ECO:0007669"/>
    <property type="project" value="InterPro"/>
</dbReference>
<dbReference type="PROSITE" id="PS00141">
    <property type="entry name" value="ASP_PROTEASE"/>
    <property type="match status" value="1"/>
</dbReference>
<dbReference type="OrthoDB" id="694469at2759"/>
<evidence type="ECO:0000259" key="1">
    <source>
        <dbReference type="Pfam" id="PF03732"/>
    </source>
</evidence>
<dbReference type="PANTHER" id="PTHR15503">
    <property type="entry name" value="LDOC1 RELATED"/>
    <property type="match status" value="1"/>
</dbReference>
<evidence type="ECO:0000313" key="2">
    <source>
        <dbReference type="EMBL" id="KAI0497468.1"/>
    </source>
</evidence>
<dbReference type="InterPro" id="IPR005162">
    <property type="entry name" value="Retrotrans_gag_dom"/>
</dbReference>
<gene>
    <name evidence="2" type="ORF">KFK09_020696</name>
</gene>
<dbReference type="PANTHER" id="PTHR15503:SF22">
    <property type="entry name" value="TRANSPOSON TY3-I GAG POLYPROTEIN"/>
    <property type="match status" value="1"/>
</dbReference>
<proteinExistence type="predicted"/>
<dbReference type="EMBL" id="JAGYWB010000015">
    <property type="protein sequence ID" value="KAI0497468.1"/>
    <property type="molecule type" value="Genomic_DNA"/>
</dbReference>
<dbReference type="GO" id="GO:0004190">
    <property type="term" value="F:aspartic-type endopeptidase activity"/>
    <property type="evidence" value="ECO:0007669"/>
    <property type="project" value="InterPro"/>
</dbReference>
<dbReference type="Pfam" id="PF03732">
    <property type="entry name" value="Retrotrans_gag"/>
    <property type="match status" value="1"/>
</dbReference>
<name>A0A8T3AN43_DENNO</name>
<accession>A0A8T3AN43</accession>
<dbReference type="Proteomes" id="UP000829196">
    <property type="component" value="Unassembled WGS sequence"/>
</dbReference>
<keyword evidence="3" id="KW-1185">Reference proteome</keyword>
<protein>
    <recommendedName>
        <fullName evidence="1">Retrotransposon gag domain-containing protein</fullName>
    </recommendedName>
</protein>
<comment type="caution">
    <text evidence="2">The sequence shown here is derived from an EMBL/GenBank/DDBJ whole genome shotgun (WGS) entry which is preliminary data.</text>
</comment>
<feature type="domain" description="Retrotransposon gag" evidence="1">
    <location>
        <begin position="40"/>
        <end position="123"/>
    </location>
</feature>
<evidence type="ECO:0000313" key="3">
    <source>
        <dbReference type="Proteomes" id="UP000829196"/>
    </source>
</evidence>
<dbReference type="AlphaFoldDB" id="A0A8T3AN43"/>
<organism evidence="2 3">
    <name type="scientific">Dendrobium nobile</name>
    <name type="common">Orchid</name>
    <dbReference type="NCBI Taxonomy" id="94219"/>
    <lineage>
        <taxon>Eukaryota</taxon>
        <taxon>Viridiplantae</taxon>
        <taxon>Streptophyta</taxon>
        <taxon>Embryophyta</taxon>
        <taxon>Tracheophyta</taxon>
        <taxon>Spermatophyta</taxon>
        <taxon>Magnoliopsida</taxon>
        <taxon>Liliopsida</taxon>
        <taxon>Asparagales</taxon>
        <taxon>Orchidaceae</taxon>
        <taxon>Epidendroideae</taxon>
        <taxon>Malaxideae</taxon>
        <taxon>Dendrobiinae</taxon>
        <taxon>Dendrobium</taxon>
    </lineage>
</organism>
<sequence>MKMPIFEGDDAYGWIYKVERYFAVNGLTEEEKLSEAGFCREGKALSWYQWRDQRRPIRSREEFKDSLIKRFQTDRGGDFYEQFFALVQDGSMADYRERYEHLASRVERLSETMLEGNFMKGLKAEVRVAVKVLMPRDLGEAMRLAQLVENQKNLEKGAKNNNSGDTYRWTTTHLASKGAPSRGMKQITKEKATGGGKGGQFKRLTDKEMQEKRTKWLCFRCDEKYMPWHRCKDRTLQILLVCEDEEDEEGGGSDFEVEEKMHLDVAEVSLNSIVGFTPSHTMKVKGEIANRGVVVLIDSGATHNFIST</sequence>
<dbReference type="InterPro" id="IPR001969">
    <property type="entry name" value="Aspartic_peptidase_AS"/>
</dbReference>